<evidence type="ECO:0008006" key="4">
    <source>
        <dbReference type="Google" id="ProtNLM"/>
    </source>
</evidence>
<evidence type="ECO:0000313" key="3">
    <source>
        <dbReference type="Proteomes" id="UP000012040"/>
    </source>
</evidence>
<dbReference type="PATRIC" id="fig|1184267.3.peg.1003"/>
<dbReference type="PANTHER" id="PTHR30238">
    <property type="entry name" value="MEMBRANE BOUND PREDICTED REDOX MODULATOR"/>
    <property type="match status" value="1"/>
</dbReference>
<feature type="transmembrane region" description="Helical" evidence="1">
    <location>
        <begin position="290"/>
        <end position="310"/>
    </location>
</feature>
<dbReference type="AlphaFoldDB" id="M4VPY4"/>
<name>M4VPY4_9BACT</name>
<reference evidence="2 3" key="1">
    <citation type="journal article" date="2013" name="ISME J.">
        <title>By their genes ye shall know them: genomic signatures of predatory bacteria.</title>
        <authorList>
            <person name="Pasternak Z."/>
            <person name="Pietrokovski S."/>
            <person name="Rotem O."/>
            <person name="Gophna U."/>
            <person name="Lurie-Weinberger M.N."/>
            <person name="Jurkevitch E."/>
        </authorList>
    </citation>
    <scope>NUCLEOTIDE SEQUENCE [LARGE SCALE GENOMIC DNA]</scope>
    <source>
        <strain evidence="2 3">JSS</strain>
    </source>
</reference>
<dbReference type="Pfam" id="PF04332">
    <property type="entry name" value="DUF475"/>
    <property type="match status" value="1"/>
</dbReference>
<feature type="transmembrane region" description="Helical" evidence="1">
    <location>
        <begin position="231"/>
        <end position="253"/>
    </location>
</feature>
<organism evidence="2 3">
    <name type="scientific">Pseudobdellovibrio exovorus JSS</name>
    <dbReference type="NCBI Taxonomy" id="1184267"/>
    <lineage>
        <taxon>Bacteria</taxon>
        <taxon>Pseudomonadati</taxon>
        <taxon>Bdellovibrionota</taxon>
        <taxon>Bdellovibrionia</taxon>
        <taxon>Bdellovibrionales</taxon>
        <taxon>Pseudobdellovibrionaceae</taxon>
        <taxon>Pseudobdellovibrio</taxon>
    </lineage>
</organism>
<dbReference type="eggNOG" id="COG2899">
    <property type="taxonomic scope" value="Bacteria"/>
</dbReference>
<feature type="transmembrane region" description="Helical" evidence="1">
    <location>
        <begin position="30"/>
        <end position="52"/>
    </location>
</feature>
<evidence type="ECO:0000313" key="2">
    <source>
        <dbReference type="EMBL" id="AGH95204.1"/>
    </source>
</evidence>
<feature type="transmembrane region" description="Helical" evidence="1">
    <location>
        <begin position="316"/>
        <end position="335"/>
    </location>
</feature>
<feature type="transmembrane region" description="Helical" evidence="1">
    <location>
        <begin position="5"/>
        <end position="24"/>
    </location>
</feature>
<feature type="transmembrane region" description="Helical" evidence="1">
    <location>
        <begin position="197"/>
        <end position="219"/>
    </location>
</feature>
<accession>M4VPY4</accession>
<dbReference type="PANTHER" id="PTHR30238:SF4">
    <property type="entry name" value="SLL1022 PROTEIN"/>
    <property type="match status" value="1"/>
</dbReference>
<dbReference type="HOGENOM" id="CLU_034539_1_0_7"/>
<feature type="transmembrane region" description="Helical" evidence="1">
    <location>
        <begin position="73"/>
        <end position="103"/>
    </location>
</feature>
<dbReference type="STRING" id="1184267.A11Q_988"/>
<dbReference type="InterPro" id="IPR007427">
    <property type="entry name" value="DUF475"/>
</dbReference>
<proteinExistence type="predicted"/>
<keyword evidence="1" id="KW-0812">Transmembrane</keyword>
<protein>
    <recommendedName>
        <fullName evidence="4">Integral membrane protein</fullName>
    </recommendedName>
</protein>
<feature type="transmembrane region" description="Helical" evidence="1">
    <location>
        <begin position="259"/>
        <end position="278"/>
    </location>
</feature>
<keyword evidence="1" id="KW-0472">Membrane</keyword>
<feature type="transmembrane region" description="Helical" evidence="1">
    <location>
        <begin position="123"/>
        <end position="144"/>
    </location>
</feature>
<evidence type="ECO:0000256" key="1">
    <source>
        <dbReference type="SAM" id="Phobius"/>
    </source>
</evidence>
<dbReference type="KEGG" id="bex:A11Q_988"/>
<keyword evidence="3" id="KW-1185">Reference proteome</keyword>
<sequence length="343" mass="38005">MAKYFVVPFLSLIVGLISAAWMTWNNTADIGLVLQMVLTVALLCVLEISLSFDNAVVNATVLKRMDAVWKRRFLTWGIAIAVFGMRFIFPLAIVSIIAHVSLYESLVMSLSKPEEYAQMMLDAHLAVSAFGGAFLLMVFLNYFFSEDKEVHWIGFFEKPAAKMSAFQSIELIIAIGVLMGIYASLPTEDGMTFLVSYLWGIMTYLIVHGISGVLEGGHLSHIKFFSSGFGLFLYLEVLDASFSFDGVVGAFAISNQLVIIMIGLGVGAFFVRGITLYLVEKETLNQFKFLEHGAFYALGVLALFMLLDTFFHFPEWVTALTGACILGTSILWSIYENRKGAAQ</sequence>
<dbReference type="RefSeq" id="WP_015469694.1">
    <property type="nucleotide sequence ID" value="NC_020813.1"/>
</dbReference>
<dbReference type="Proteomes" id="UP000012040">
    <property type="component" value="Chromosome"/>
</dbReference>
<feature type="transmembrane region" description="Helical" evidence="1">
    <location>
        <begin position="165"/>
        <end position="185"/>
    </location>
</feature>
<gene>
    <name evidence="2" type="ORF">A11Q_988</name>
</gene>
<dbReference type="OrthoDB" id="8533002at2"/>
<keyword evidence="1" id="KW-1133">Transmembrane helix</keyword>
<dbReference type="EMBL" id="CP003537">
    <property type="protein sequence ID" value="AGH95204.1"/>
    <property type="molecule type" value="Genomic_DNA"/>
</dbReference>